<dbReference type="GO" id="GO:0006233">
    <property type="term" value="P:dTDP biosynthetic process"/>
    <property type="evidence" value="ECO:0007669"/>
    <property type="project" value="InterPro"/>
</dbReference>
<dbReference type="PANTHER" id="PTHR10344:SF4">
    <property type="entry name" value="UMP-CMP KINASE 2, MITOCHONDRIAL"/>
    <property type="match status" value="1"/>
</dbReference>
<comment type="caution">
    <text evidence="14">The sequence shown here is derived from an EMBL/GenBank/DDBJ whole genome shotgun (WGS) entry which is preliminary data.</text>
</comment>
<sequence length="216" mass="23895">MGGDPGRQALAAGKFITLEGGEGAGKSTQAKRLRDRLEARGHSVVLTREPGGSPRAEQIRELLLSGKIEKFGGLAEAALFYAARHSHLEITIRPALDEGKWVVCDRFSDSTRAYQGAGGEVPLSMLEALERTIVWPTRPDLTLILDVPPELALERLKGTEKDRYEKMPLAFHQNLRSEFLNIARCEPWRCAVIDASVDPDTVEAAIWKVVEERLNP</sequence>
<evidence type="ECO:0000256" key="8">
    <source>
        <dbReference type="ARBA" id="ARBA00022840"/>
    </source>
</evidence>
<keyword evidence="8 12" id="KW-0067">ATP-binding</keyword>
<evidence type="ECO:0000256" key="9">
    <source>
        <dbReference type="ARBA" id="ARBA00029962"/>
    </source>
</evidence>
<dbReference type="AlphaFoldDB" id="A0A397Q7J0"/>
<evidence type="ECO:0000259" key="13">
    <source>
        <dbReference type="Pfam" id="PF02223"/>
    </source>
</evidence>
<keyword evidence="4 12" id="KW-0808">Transferase</keyword>
<evidence type="ECO:0000256" key="6">
    <source>
        <dbReference type="ARBA" id="ARBA00022741"/>
    </source>
</evidence>
<dbReference type="Proteomes" id="UP000266273">
    <property type="component" value="Unassembled WGS sequence"/>
</dbReference>
<dbReference type="GO" id="GO:0006235">
    <property type="term" value="P:dTTP biosynthetic process"/>
    <property type="evidence" value="ECO:0007669"/>
    <property type="project" value="UniProtKB-UniRule"/>
</dbReference>
<dbReference type="InterPro" id="IPR039430">
    <property type="entry name" value="Thymidylate_kin-like_dom"/>
</dbReference>
<dbReference type="EC" id="2.7.4.9" evidence="2 12"/>
<name>A0A397Q7J0_9HYPH</name>
<reference evidence="14 15" key="1">
    <citation type="submission" date="2018-08" db="EMBL/GenBank/DDBJ databases">
        <title>Genomic Encyclopedia of Archaeal and Bacterial Type Strains, Phase II (KMG-II): from individual species to whole genera.</title>
        <authorList>
            <person name="Goeker M."/>
        </authorList>
    </citation>
    <scope>NUCLEOTIDE SEQUENCE [LARGE SCALE GENOMIC DNA]</scope>
    <source>
        <strain evidence="14 15">DSM 5002</strain>
    </source>
</reference>
<evidence type="ECO:0000256" key="2">
    <source>
        <dbReference type="ARBA" id="ARBA00012980"/>
    </source>
</evidence>
<dbReference type="Pfam" id="PF02223">
    <property type="entry name" value="Thymidylate_kin"/>
    <property type="match status" value="1"/>
</dbReference>
<proteinExistence type="inferred from homology"/>
<evidence type="ECO:0000256" key="10">
    <source>
        <dbReference type="ARBA" id="ARBA00048743"/>
    </source>
</evidence>
<organism evidence="14 15">
    <name type="scientific">Dichotomicrobium thermohalophilum</name>
    <dbReference type="NCBI Taxonomy" id="933063"/>
    <lineage>
        <taxon>Bacteria</taxon>
        <taxon>Pseudomonadati</taxon>
        <taxon>Pseudomonadota</taxon>
        <taxon>Alphaproteobacteria</taxon>
        <taxon>Hyphomicrobiales</taxon>
        <taxon>Hyphomicrobiaceae</taxon>
        <taxon>Dichotomicrobium</taxon>
    </lineage>
</organism>
<dbReference type="InterPro" id="IPR018095">
    <property type="entry name" value="Thymidylate_kin_CS"/>
</dbReference>
<dbReference type="Gene3D" id="3.40.50.300">
    <property type="entry name" value="P-loop containing nucleotide triphosphate hydrolases"/>
    <property type="match status" value="1"/>
</dbReference>
<accession>A0A397Q7J0</accession>
<dbReference type="PANTHER" id="PTHR10344">
    <property type="entry name" value="THYMIDYLATE KINASE"/>
    <property type="match status" value="1"/>
</dbReference>
<dbReference type="GO" id="GO:0004798">
    <property type="term" value="F:dTMP kinase activity"/>
    <property type="evidence" value="ECO:0007669"/>
    <property type="project" value="UniProtKB-UniRule"/>
</dbReference>
<comment type="similarity">
    <text evidence="1 12">Belongs to the thymidylate kinase family.</text>
</comment>
<evidence type="ECO:0000313" key="15">
    <source>
        <dbReference type="Proteomes" id="UP000266273"/>
    </source>
</evidence>
<dbReference type="SUPFAM" id="SSF52540">
    <property type="entry name" value="P-loop containing nucleoside triphosphate hydrolases"/>
    <property type="match status" value="1"/>
</dbReference>
<feature type="domain" description="Thymidylate kinase-like" evidence="13">
    <location>
        <begin position="18"/>
        <end position="206"/>
    </location>
</feature>
<feature type="binding site" evidence="12">
    <location>
        <begin position="20"/>
        <end position="27"/>
    </location>
    <ligand>
        <name>ATP</name>
        <dbReference type="ChEBI" id="CHEBI:30616"/>
    </ligand>
</feature>
<dbReference type="OrthoDB" id="9774907at2"/>
<dbReference type="HAMAP" id="MF_00165">
    <property type="entry name" value="Thymidylate_kinase"/>
    <property type="match status" value="1"/>
</dbReference>
<evidence type="ECO:0000256" key="1">
    <source>
        <dbReference type="ARBA" id="ARBA00009776"/>
    </source>
</evidence>
<gene>
    <name evidence="12" type="primary">tmk</name>
    <name evidence="14" type="ORF">BXY53_1565</name>
</gene>
<comment type="catalytic activity">
    <reaction evidence="10 12">
        <text>dTMP + ATP = dTDP + ADP</text>
        <dbReference type="Rhea" id="RHEA:13517"/>
        <dbReference type="ChEBI" id="CHEBI:30616"/>
        <dbReference type="ChEBI" id="CHEBI:58369"/>
        <dbReference type="ChEBI" id="CHEBI:63528"/>
        <dbReference type="ChEBI" id="CHEBI:456216"/>
        <dbReference type="EC" id="2.7.4.9"/>
    </reaction>
</comment>
<evidence type="ECO:0000256" key="12">
    <source>
        <dbReference type="HAMAP-Rule" id="MF_00165"/>
    </source>
</evidence>
<keyword evidence="5 12" id="KW-0545">Nucleotide biosynthesis</keyword>
<dbReference type="InterPro" id="IPR027417">
    <property type="entry name" value="P-loop_NTPase"/>
</dbReference>
<dbReference type="GO" id="GO:0006227">
    <property type="term" value="P:dUDP biosynthetic process"/>
    <property type="evidence" value="ECO:0007669"/>
    <property type="project" value="TreeGrafter"/>
</dbReference>
<dbReference type="InterPro" id="IPR018094">
    <property type="entry name" value="Thymidylate_kinase"/>
</dbReference>
<keyword evidence="6 12" id="KW-0547">Nucleotide-binding</keyword>
<evidence type="ECO:0000256" key="4">
    <source>
        <dbReference type="ARBA" id="ARBA00022679"/>
    </source>
</evidence>
<evidence type="ECO:0000313" key="14">
    <source>
        <dbReference type="EMBL" id="RIA56459.1"/>
    </source>
</evidence>
<dbReference type="EMBL" id="QXDF01000001">
    <property type="protein sequence ID" value="RIA56459.1"/>
    <property type="molecule type" value="Genomic_DNA"/>
</dbReference>
<dbReference type="CDD" id="cd01672">
    <property type="entry name" value="TMPK"/>
    <property type="match status" value="1"/>
</dbReference>
<evidence type="ECO:0000256" key="11">
    <source>
        <dbReference type="ARBA" id="ARBA00057735"/>
    </source>
</evidence>
<protein>
    <recommendedName>
        <fullName evidence="3 12">Thymidylate kinase</fullName>
        <ecNumber evidence="2 12">2.7.4.9</ecNumber>
    </recommendedName>
    <alternativeName>
        <fullName evidence="9 12">dTMP kinase</fullName>
    </alternativeName>
</protein>
<keyword evidence="15" id="KW-1185">Reference proteome</keyword>
<evidence type="ECO:0000256" key="7">
    <source>
        <dbReference type="ARBA" id="ARBA00022777"/>
    </source>
</evidence>
<evidence type="ECO:0000256" key="3">
    <source>
        <dbReference type="ARBA" id="ARBA00017144"/>
    </source>
</evidence>
<evidence type="ECO:0000256" key="5">
    <source>
        <dbReference type="ARBA" id="ARBA00022727"/>
    </source>
</evidence>
<dbReference type="NCBIfam" id="TIGR00041">
    <property type="entry name" value="DTMP_kinase"/>
    <property type="match status" value="1"/>
</dbReference>
<comment type="function">
    <text evidence="11 12">Phosphorylation of dTMP to form dTDP in both de novo and salvage pathways of dTTP synthesis.</text>
</comment>
<keyword evidence="7 12" id="KW-0418">Kinase</keyword>
<dbReference type="FunFam" id="3.40.50.300:FF:000225">
    <property type="entry name" value="Thymidylate kinase"/>
    <property type="match status" value="1"/>
</dbReference>
<dbReference type="PROSITE" id="PS01331">
    <property type="entry name" value="THYMIDYLATE_KINASE"/>
    <property type="match status" value="1"/>
</dbReference>
<dbReference type="GO" id="GO:0005829">
    <property type="term" value="C:cytosol"/>
    <property type="evidence" value="ECO:0007669"/>
    <property type="project" value="TreeGrafter"/>
</dbReference>
<dbReference type="GO" id="GO:0005524">
    <property type="term" value="F:ATP binding"/>
    <property type="evidence" value="ECO:0007669"/>
    <property type="project" value="UniProtKB-UniRule"/>
</dbReference>